<feature type="transmembrane region" description="Helical" evidence="1">
    <location>
        <begin position="21"/>
        <end position="41"/>
    </location>
</feature>
<dbReference type="RefSeq" id="WP_166524377.1">
    <property type="nucleotide sequence ID" value="NZ_JAAABI010000005.1"/>
</dbReference>
<dbReference type="AlphaFoldDB" id="A0A964TDL6"/>
<dbReference type="InterPro" id="IPR012867">
    <property type="entry name" value="DUF1648"/>
</dbReference>
<feature type="transmembrane region" description="Helical" evidence="1">
    <location>
        <begin position="64"/>
        <end position="85"/>
    </location>
</feature>
<name>A0A964TDL6_9FLAO</name>
<evidence type="ECO:0000259" key="2">
    <source>
        <dbReference type="Pfam" id="PF07853"/>
    </source>
</evidence>
<evidence type="ECO:0000256" key="1">
    <source>
        <dbReference type="SAM" id="Phobius"/>
    </source>
</evidence>
<sequence>MSLLKSHPKIEVKPTTLDKSLTRAGWAIVAFNAVLVLLFYFDLPETIPTHFNWEGQVDGYGHKLSLWIIPFISALMYMGLGFLISKMRPHQMNYPVKVTEKNAPKLYATMLRMVTVMNLCFVIAFLITTAVILLKVKNLVDTVDVQLLIGLWVVNGLVPFYFIYKMFTLSDR</sequence>
<keyword evidence="1" id="KW-1133">Transmembrane helix</keyword>
<feature type="transmembrane region" description="Helical" evidence="1">
    <location>
        <begin position="145"/>
        <end position="164"/>
    </location>
</feature>
<evidence type="ECO:0000313" key="4">
    <source>
        <dbReference type="Proteomes" id="UP000667650"/>
    </source>
</evidence>
<proteinExistence type="predicted"/>
<feature type="transmembrane region" description="Helical" evidence="1">
    <location>
        <begin position="106"/>
        <end position="133"/>
    </location>
</feature>
<keyword evidence="4" id="KW-1185">Reference proteome</keyword>
<gene>
    <name evidence="3" type="ORF">GTQ34_13670</name>
</gene>
<protein>
    <submittedName>
        <fullName evidence="3">DUF1648 domain-containing protein</fullName>
    </submittedName>
</protein>
<reference evidence="3" key="1">
    <citation type="submission" date="2020-01" db="EMBL/GenBank/DDBJ databases">
        <title>Muricauda ochracea sp. nov., isolated from a tidal flat of Garorim bay in Korea.</title>
        <authorList>
            <person name="Kim D."/>
            <person name="Yoo Y."/>
            <person name="Kim J.-J."/>
        </authorList>
    </citation>
    <scope>NUCLEOTIDE SEQUENCE</scope>
    <source>
        <strain evidence="3">JGD-17</strain>
    </source>
</reference>
<dbReference type="EMBL" id="JAAABI010000005">
    <property type="protein sequence ID" value="NAY92967.1"/>
    <property type="molecule type" value="Genomic_DNA"/>
</dbReference>
<keyword evidence="1" id="KW-0472">Membrane</keyword>
<organism evidence="3 4">
    <name type="scientific">Flagellimonas ochracea</name>
    <dbReference type="NCBI Taxonomy" id="2696472"/>
    <lineage>
        <taxon>Bacteria</taxon>
        <taxon>Pseudomonadati</taxon>
        <taxon>Bacteroidota</taxon>
        <taxon>Flavobacteriia</taxon>
        <taxon>Flavobacteriales</taxon>
        <taxon>Flavobacteriaceae</taxon>
        <taxon>Flagellimonas</taxon>
    </lineage>
</organism>
<comment type="caution">
    <text evidence="3">The sequence shown here is derived from an EMBL/GenBank/DDBJ whole genome shotgun (WGS) entry which is preliminary data.</text>
</comment>
<keyword evidence="1" id="KW-0812">Transmembrane</keyword>
<feature type="domain" description="DUF1648" evidence="2">
    <location>
        <begin position="28"/>
        <end position="72"/>
    </location>
</feature>
<dbReference type="Pfam" id="PF07853">
    <property type="entry name" value="DUF1648"/>
    <property type="match status" value="1"/>
</dbReference>
<dbReference type="Proteomes" id="UP000667650">
    <property type="component" value="Unassembled WGS sequence"/>
</dbReference>
<accession>A0A964TDL6</accession>
<evidence type="ECO:0000313" key="3">
    <source>
        <dbReference type="EMBL" id="NAY92967.1"/>
    </source>
</evidence>